<organism evidence="12">
    <name type="scientific">Hirondellea gigas</name>
    <dbReference type="NCBI Taxonomy" id="1518452"/>
    <lineage>
        <taxon>Eukaryota</taxon>
        <taxon>Metazoa</taxon>
        <taxon>Ecdysozoa</taxon>
        <taxon>Arthropoda</taxon>
        <taxon>Crustacea</taxon>
        <taxon>Multicrustacea</taxon>
        <taxon>Malacostraca</taxon>
        <taxon>Eumalacostraca</taxon>
        <taxon>Peracarida</taxon>
        <taxon>Amphipoda</taxon>
        <taxon>Amphilochidea</taxon>
        <taxon>Lysianassida</taxon>
        <taxon>Lysianassidira</taxon>
        <taxon>Lysianassoidea</taxon>
        <taxon>Lysianassidae</taxon>
        <taxon>Hirondellea</taxon>
    </lineage>
</organism>
<feature type="domain" description="Thioredoxin" evidence="11">
    <location>
        <begin position="69"/>
        <end position="228"/>
    </location>
</feature>
<dbReference type="EMBL" id="IACT01004903">
    <property type="protein sequence ID" value="LAC24077.1"/>
    <property type="molecule type" value="mRNA"/>
</dbReference>
<dbReference type="GO" id="GO:0045454">
    <property type="term" value="P:cell redox homeostasis"/>
    <property type="evidence" value="ECO:0007669"/>
    <property type="project" value="TreeGrafter"/>
</dbReference>
<evidence type="ECO:0000256" key="4">
    <source>
        <dbReference type="ARBA" id="ARBA00022490"/>
    </source>
</evidence>
<evidence type="ECO:0000313" key="13">
    <source>
        <dbReference type="EMBL" id="LAC24077.1"/>
    </source>
</evidence>
<proteinExistence type="evidence at transcript level"/>
<dbReference type="PROSITE" id="PS51352">
    <property type="entry name" value="THIOREDOXIN_2"/>
    <property type="match status" value="1"/>
</dbReference>
<dbReference type="InterPro" id="IPR036249">
    <property type="entry name" value="Thioredoxin-like_sf"/>
</dbReference>
<comment type="catalytic activity">
    <reaction evidence="10">
        <text>a hydroperoxide + [thioredoxin]-dithiol = an alcohol + [thioredoxin]-disulfide + H2O</text>
        <dbReference type="Rhea" id="RHEA:62620"/>
        <dbReference type="Rhea" id="RHEA-COMP:10698"/>
        <dbReference type="Rhea" id="RHEA-COMP:10700"/>
        <dbReference type="ChEBI" id="CHEBI:15377"/>
        <dbReference type="ChEBI" id="CHEBI:29950"/>
        <dbReference type="ChEBI" id="CHEBI:30879"/>
        <dbReference type="ChEBI" id="CHEBI:35924"/>
        <dbReference type="ChEBI" id="CHEBI:50058"/>
        <dbReference type="EC" id="1.11.1.24"/>
    </reaction>
</comment>
<evidence type="ECO:0000256" key="7">
    <source>
        <dbReference type="ARBA" id="ARBA00023002"/>
    </source>
</evidence>
<keyword evidence="6" id="KW-0049">Antioxidant</keyword>
<evidence type="ECO:0000256" key="9">
    <source>
        <dbReference type="ARBA" id="ARBA00023284"/>
    </source>
</evidence>
<keyword evidence="4" id="KW-0963">Cytoplasm</keyword>
<reference evidence="12" key="2">
    <citation type="journal article" date="2018" name="Biosci. Biotechnol. Biochem.">
        <title>Polysaccharide hydrolase of the hadal zone amphipods Hirondellea gigas.</title>
        <authorList>
            <person name="Kobayashi H."/>
            <person name="Nagahama T."/>
            <person name="Arai W."/>
            <person name="Sasagawa Y."/>
            <person name="Umeda M."/>
            <person name="Hayashi T."/>
            <person name="Nikaido I."/>
            <person name="Watanabe H."/>
            <person name="Oguri K."/>
            <person name="Kitazato H."/>
            <person name="Fujioka K."/>
            <person name="Kido Y."/>
            <person name="Takami H."/>
        </authorList>
    </citation>
    <scope>NUCLEOTIDE SEQUENCE</scope>
    <source>
        <tissue evidence="12">Whole body</tissue>
    </source>
</reference>
<dbReference type="PANTHER" id="PTHR10681:SF128">
    <property type="entry name" value="THIOREDOXIN-DEPENDENT PEROXIDE REDUCTASE, MITOCHONDRIAL"/>
    <property type="match status" value="1"/>
</dbReference>
<protein>
    <recommendedName>
        <fullName evidence="3">thioredoxin-dependent peroxiredoxin</fullName>
        <ecNumber evidence="3">1.11.1.24</ecNumber>
    </recommendedName>
</protein>
<evidence type="ECO:0000313" key="12">
    <source>
        <dbReference type="EMBL" id="LAB70034.1"/>
    </source>
</evidence>
<keyword evidence="8" id="KW-1015">Disulfide bond</keyword>
<comment type="similarity">
    <text evidence="2">Belongs to the peroxiredoxin family. AhpC/Prx1 subfamily.</text>
</comment>
<dbReference type="Pfam" id="PF10417">
    <property type="entry name" value="1-cysPrx_C"/>
    <property type="match status" value="1"/>
</dbReference>
<dbReference type="PANTHER" id="PTHR10681">
    <property type="entry name" value="THIOREDOXIN PEROXIDASE"/>
    <property type="match status" value="1"/>
</dbReference>
<dbReference type="FunFam" id="3.40.30.10:FF:000002">
    <property type="entry name" value="Alkyl hydroperoxide reductase C"/>
    <property type="match status" value="1"/>
</dbReference>
<keyword evidence="9" id="KW-0676">Redox-active center</keyword>
<dbReference type="CDD" id="cd03015">
    <property type="entry name" value="PRX_Typ2cys"/>
    <property type="match status" value="1"/>
</dbReference>
<accession>A0A2P2I7M3</accession>
<dbReference type="AlphaFoldDB" id="A0A2P2I7M3"/>
<keyword evidence="5" id="KW-0575">Peroxidase</keyword>
<evidence type="ECO:0000256" key="10">
    <source>
        <dbReference type="ARBA" id="ARBA00049091"/>
    </source>
</evidence>
<name>A0A2P2I7M3_9CRUS</name>
<evidence type="ECO:0000256" key="8">
    <source>
        <dbReference type="ARBA" id="ARBA00023157"/>
    </source>
</evidence>
<dbReference type="EC" id="1.11.1.24" evidence="3"/>
<dbReference type="SUPFAM" id="SSF52833">
    <property type="entry name" value="Thioredoxin-like"/>
    <property type="match status" value="1"/>
</dbReference>
<evidence type="ECO:0000256" key="3">
    <source>
        <dbReference type="ARBA" id="ARBA00013017"/>
    </source>
</evidence>
<evidence type="ECO:0000259" key="11">
    <source>
        <dbReference type="PROSITE" id="PS51352"/>
    </source>
</evidence>
<dbReference type="Gene3D" id="3.40.30.10">
    <property type="entry name" value="Glutaredoxin"/>
    <property type="match status" value="1"/>
</dbReference>
<dbReference type="EMBL" id="IACF01004440">
    <property type="protein sequence ID" value="LAB70034.1"/>
    <property type="molecule type" value="mRNA"/>
</dbReference>
<evidence type="ECO:0000256" key="6">
    <source>
        <dbReference type="ARBA" id="ARBA00022862"/>
    </source>
</evidence>
<dbReference type="GO" id="GO:0005829">
    <property type="term" value="C:cytosol"/>
    <property type="evidence" value="ECO:0007669"/>
    <property type="project" value="TreeGrafter"/>
</dbReference>
<dbReference type="GO" id="GO:0006979">
    <property type="term" value="P:response to oxidative stress"/>
    <property type="evidence" value="ECO:0007669"/>
    <property type="project" value="TreeGrafter"/>
</dbReference>
<evidence type="ECO:0000256" key="2">
    <source>
        <dbReference type="ARBA" id="ARBA00009796"/>
    </source>
</evidence>
<evidence type="ECO:0000256" key="5">
    <source>
        <dbReference type="ARBA" id="ARBA00022559"/>
    </source>
</evidence>
<comment type="subcellular location">
    <subcellularLocation>
        <location evidence="1">Cytoplasm</location>
    </subcellularLocation>
</comment>
<dbReference type="Pfam" id="PF00578">
    <property type="entry name" value="AhpC-TSA"/>
    <property type="match status" value="1"/>
</dbReference>
<dbReference type="GO" id="GO:0008379">
    <property type="term" value="F:thioredoxin peroxidase activity"/>
    <property type="evidence" value="ECO:0007669"/>
    <property type="project" value="TreeGrafter"/>
</dbReference>
<keyword evidence="7" id="KW-0560">Oxidoreductase</keyword>
<sequence>MISSTFVRSVCRNFRPSKCRPVAYNLVQRSFRPLRFTQFRSFSSEVEESDAFNAEEYEDDDDEETEDRTQIGALAPKFSCTGVFNGEVSVFESEMFRGRWLVLFFYPLNFTFVCPTEILEFSEKTKEFSAIDCDLLGASVDSQYSHLQVMKIPRKEGGLGGPMKFPILADLGGEVADSFNALNVAGTHSVRATYIIDPEGKLRHMSFNDPPVGRNVDELLRLVKGYQYADEHGEVCPVGWQPGDATIKPDFEEKLEYFETKDK</sequence>
<dbReference type="InterPro" id="IPR000866">
    <property type="entry name" value="AhpC/TSA"/>
</dbReference>
<dbReference type="GO" id="GO:0042744">
    <property type="term" value="P:hydrogen peroxide catabolic process"/>
    <property type="evidence" value="ECO:0007669"/>
    <property type="project" value="TreeGrafter"/>
</dbReference>
<dbReference type="GO" id="GO:0033554">
    <property type="term" value="P:cellular response to stress"/>
    <property type="evidence" value="ECO:0007669"/>
    <property type="project" value="TreeGrafter"/>
</dbReference>
<evidence type="ECO:0000256" key="1">
    <source>
        <dbReference type="ARBA" id="ARBA00004496"/>
    </source>
</evidence>
<reference evidence="13" key="1">
    <citation type="submission" date="2017-11" db="EMBL/GenBank/DDBJ databases">
        <title>The sensing device of the deep-sea amphipod.</title>
        <authorList>
            <person name="Kobayashi H."/>
            <person name="Nagahama T."/>
            <person name="Arai W."/>
            <person name="Sasagawa Y."/>
            <person name="Umeda M."/>
            <person name="Hayashi T."/>
            <person name="Nikaido I."/>
            <person name="Watanabe H."/>
            <person name="Oguri K."/>
            <person name="Kitazato H."/>
            <person name="Fujioka K."/>
            <person name="Kido Y."/>
            <person name="Takami H."/>
        </authorList>
    </citation>
    <scope>NUCLEOTIDE SEQUENCE</scope>
    <source>
        <tissue evidence="13">Whole body</tissue>
    </source>
</reference>
<dbReference type="InterPro" id="IPR050217">
    <property type="entry name" value="Peroxiredoxin"/>
</dbReference>
<dbReference type="InterPro" id="IPR013766">
    <property type="entry name" value="Thioredoxin_domain"/>
</dbReference>
<dbReference type="InterPro" id="IPR019479">
    <property type="entry name" value="Peroxiredoxin_C"/>
</dbReference>